<feature type="active site" description="Charge relay system" evidence="5">
    <location>
        <position position="431"/>
    </location>
</feature>
<dbReference type="Pfam" id="PF00082">
    <property type="entry name" value="Peptidase_S8"/>
    <property type="match status" value="1"/>
</dbReference>
<dbReference type="Gene3D" id="3.50.30.30">
    <property type="match status" value="1"/>
</dbReference>
<evidence type="ECO:0000313" key="9">
    <source>
        <dbReference type="Proteomes" id="UP001595699"/>
    </source>
</evidence>
<comment type="caution">
    <text evidence="8">The sequence shown here is derived from an EMBL/GenBank/DDBJ whole genome shotgun (WGS) entry which is preliminary data.</text>
</comment>
<evidence type="ECO:0000313" key="8">
    <source>
        <dbReference type="EMBL" id="MFC3759348.1"/>
    </source>
</evidence>
<dbReference type="PANTHER" id="PTHR43806:SF11">
    <property type="entry name" value="CEREVISIN-RELATED"/>
    <property type="match status" value="1"/>
</dbReference>
<name>A0ABV7Y3U8_9ACTN</name>
<dbReference type="SUPFAM" id="SSF52743">
    <property type="entry name" value="Subtilisin-like"/>
    <property type="match status" value="1"/>
</dbReference>
<protein>
    <submittedName>
        <fullName evidence="8">S8 family serine peptidase</fullName>
    </submittedName>
</protein>
<evidence type="ECO:0000256" key="6">
    <source>
        <dbReference type="SAM" id="SignalP"/>
    </source>
</evidence>
<gene>
    <name evidence="8" type="ORF">ACFOUW_00720</name>
</gene>
<evidence type="ECO:0000256" key="4">
    <source>
        <dbReference type="ARBA" id="ARBA00022825"/>
    </source>
</evidence>
<organism evidence="8 9">
    <name type="scientific">Tenggerimyces flavus</name>
    <dbReference type="NCBI Taxonomy" id="1708749"/>
    <lineage>
        <taxon>Bacteria</taxon>
        <taxon>Bacillati</taxon>
        <taxon>Actinomycetota</taxon>
        <taxon>Actinomycetes</taxon>
        <taxon>Propionibacteriales</taxon>
        <taxon>Nocardioidaceae</taxon>
        <taxon>Tenggerimyces</taxon>
    </lineage>
</organism>
<dbReference type="EMBL" id="JBHRZH010000001">
    <property type="protein sequence ID" value="MFC3759348.1"/>
    <property type="molecule type" value="Genomic_DNA"/>
</dbReference>
<evidence type="ECO:0000256" key="1">
    <source>
        <dbReference type="ARBA" id="ARBA00011073"/>
    </source>
</evidence>
<sequence>MVQKPRRHAIAASVLAAVMVAGTGVGQAQVDVASKPNTAGAAGAHRVTLVTGDVVLVGPGQPGREPVSLIGKQRSSDYLQILRQHGHTYVIPEKARPYVLAKRLDPTLFDVTTLIEQGFDDKRSKTLPLILDRSQAKATIKGAKRTRLLKSINAEAVRVDKQNADTFWNAIDTKPARTAKLDSGVDYIWLSQKVQASLDQSVKQIGAPAAWAKGFTGEGIKVAIADTGIDATHPDLQNNVVEAKNFSESPEVTDHFGHGTHVASIVASNDTKYRGVAPDATLLSAKVLDDSGGGYWDGIIAGMEWAVAQGANVVNLSLGGTDSPGVDPVEETVNRLTQQTGTLFVISAGNDGQLGEQTIGSPGSADEALTVGAVDKQDELADFSSRGPRVGDGGLKPDVTAPGVDIVAAKAAGTELGDPVGDDHVSLSGTSMAAPHVAGAAAILLQQHPSWKANEVRASLMSTAKPHADLTEFEQGAGRIDVAHATTEQVHTDTGKLELGYFKWPHDNPAPVTKPITYTNTGTSPVTLELAVTGNLTIDQTALTIAAQSSATVNVRLDPAGMPNGVHEGALTATNGDGQLRTPIAWYLEPELYDLTINAVDRHGEPITDLLNIADTDDGQWYPLNPFIPIENGKVTLRLPKGAYSVGVTAAVNATDESLPEFLLIHEPNVDLQRDTTVDLDGTKAREVTLDVQNGPRTNTHTKAFGLVRVSANGASWNGFGGTAHDTNRRLFAVPSAKAKVGKLEFSTEVRREAPPITMNVVGAKGLDLAPRAIPFAPRFDGKARMPVDTFPGGDVEGGVALIAHDQNSSFADEARAAAAAGAKLALFYDPSFPGRSGEWWWGEPPYETPSIMTDRAAAAKLLALVEKGPVRLDVTGIARSPYVYDLAIPVEGRIPADLTYRVRKSELAKVAVSFGAHAPSGGETSEVRSAITPLGSENGGNLIPQFDTPSTRTDYILANQMKWTQVILPVNLDDSSGVSLAELPRAYRPGSRHDVRWFHPVATHSLPAGNDLPWLGTARRTEGALEVVMNAFADQRDRVDNSSADTHVQRLYRAGKLVGETPDRFGFYELAAGADTFRLEQESTRSFPWWKYSTKLASAWTFSSKGTGTEKKPEQLPLLLAEYDVPTADASSQVRTGRLVPLKLAVRHQDGAKSARIARVKLELSYDDGATWESARLLRTGRNTYKALVVHPQKAAGGAVTLRVDVSDQAGNRLQQTVTRAYGLK</sequence>
<reference evidence="9" key="1">
    <citation type="journal article" date="2019" name="Int. J. Syst. Evol. Microbiol.">
        <title>The Global Catalogue of Microorganisms (GCM) 10K type strain sequencing project: providing services to taxonomists for standard genome sequencing and annotation.</title>
        <authorList>
            <consortium name="The Broad Institute Genomics Platform"/>
            <consortium name="The Broad Institute Genome Sequencing Center for Infectious Disease"/>
            <person name="Wu L."/>
            <person name="Ma J."/>
        </authorList>
    </citation>
    <scope>NUCLEOTIDE SEQUENCE [LARGE SCALE GENOMIC DNA]</scope>
    <source>
        <strain evidence="9">CGMCC 4.7241</strain>
    </source>
</reference>
<accession>A0ABV7Y3U8</accession>
<dbReference type="InterPro" id="IPR050131">
    <property type="entry name" value="Peptidase_S8_subtilisin-like"/>
</dbReference>
<keyword evidence="4 5" id="KW-0720">Serine protease</keyword>
<feature type="signal peptide" evidence="6">
    <location>
        <begin position="1"/>
        <end position="28"/>
    </location>
</feature>
<keyword evidence="9" id="KW-1185">Reference proteome</keyword>
<dbReference type="InterPro" id="IPR015500">
    <property type="entry name" value="Peptidase_S8_subtilisin-rel"/>
</dbReference>
<dbReference type="InterPro" id="IPR013783">
    <property type="entry name" value="Ig-like_fold"/>
</dbReference>
<evidence type="ECO:0000256" key="2">
    <source>
        <dbReference type="ARBA" id="ARBA00022670"/>
    </source>
</evidence>
<feature type="domain" description="Peptidase S8/S53" evidence="7">
    <location>
        <begin position="217"/>
        <end position="478"/>
    </location>
</feature>
<keyword evidence="2 5" id="KW-0645">Protease</keyword>
<keyword evidence="6" id="KW-0732">Signal</keyword>
<evidence type="ECO:0000256" key="5">
    <source>
        <dbReference type="PROSITE-ProRule" id="PRU01240"/>
    </source>
</evidence>
<feature type="chain" id="PRO_5047460230" evidence="6">
    <location>
        <begin position="29"/>
        <end position="1226"/>
    </location>
</feature>
<feature type="active site" description="Charge relay system" evidence="5">
    <location>
        <position position="226"/>
    </location>
</feature>
<comment type="similarity">
    <text evidence="1 5">Belongs to the peptidase S8 family.</text>
</comment>
<dbReference type="PRINTS" id="PR00723">
    <property type="entry name" value="SUBTILISIN"/>
</dbReference>
<keyword evidence="3 5" id="KW-0378">Hydrolase</keyword>
<dbReference type="InterPro" id="IPR000209">
    <property type="entry name" value="Peptidase_S8/S53_dom"/>
</dbReference>
<evidence type="ECO:0000259" key="7">
    <source>
        <dbReference type="Pfam" id="PF00082"/>
    </source>
</evidence>
<proteinExistence type="inferred from homology"/>
<dbReference type="InterPro" id="IPR036852">
    <property type="entry name" value="Peptidase_S8/S53_dom_sf"/>
</dbReference>
<dbReference type="PROSITE" id="PS00138">
    <property type="entry name" value="SUBTILASE_SER"/>
    <property type="match status" value="1"/>
</dbReference>
<dbReference type="Gene3D" id="2.60.40.10">
    <property type="entry name" value="Immunoglobulins"/>
    <property type="match status" value="1"/>
</dbReference>
<evidence type="ECO:0000256" key="3">
    <source>
        <dbReference type="ARBA" id="ARBA00022801"/>
    </source>
</evidence>
<dbReference type="InterPro" id="IPR022398">
    <property type="entry name" value="Peptidase_S8_His-AS"/>
</dbReference>
<dbReference type="PANTHER" id="PTHR43806">
    <property type="entry name" value="PEPTIDASE S8"/>
    <property type="match status" value="1"/>
</dbReference>
<feature type="active site" description="Charge relay system" evidence="5">
    <location>
        <position position="258"/>
    </location>
</feature>
<dbReference type="RefSeq" id="WP_205122253.1">
    <property type="nucleotide sequence ID" value="NZ_JAFBCM010000001.1"/>
</dbReference>
<dbReference type="Gene3D" id="3.40.50.200">
    <property type="entry name" value="Peptidase S8/S53 domain"/>
    <property type="match status" value="1"/>
</dbReference>
<dbReference type="InterPro" id="IPR023828">
    <property type="entry name" value="Peptidase_S8_Ser-AS"/>
</dbReference>
<dbReference type="PROSITE" id="PS51892">
    <property type="entry name" value="SUBTILASE"/>
    <property type="match status" value="1"/>
</dbReference>
<dbReference type="Proteomes" id="UP001595699">
    <property type="component" value="Unassembled WGS sequence"/>
</dbReference>
<dbReference type="PROSITE" id="PS00137">
    <property type="entry name" value="SUBTILASE_HIS"/>
    <property type="match status" value="1"/>
</dbReference>